<dbReference type="Pfam" id="PF04820">
    <property type="entry name" value="Trp_halogenase"/>
    <property type="match status" value="1"/>
</dbReference>
<keyword evidence="3" id="KW-1185">Reference proteome</keyword>
<reference evidence="2 3" key="1">
    <citation type="submission" date="2023-07" db="EMBL/GenBank/DDBJ databases">
        <authorList>
            <person name="Kim M.K."/>
        </authorList>
    </citation>
    <scope>NUCLEOTIDE SEQUENCE [LARGE SCALE GENOMIC DNA]</scope>
    <source>
        <strain evidence="2 3">KR1UV-12</strain>
    </source>
</reference>
<dbReference type="InterPro" id="IPR006905">
    <property type="entry name" value="Flavin_halogenase"/>
</dbReference>
<dbReference type="Proteomes" id="UP001230685">
    <property type="component" value="Unassembled WGS sequence"/>
</dbReference>
<dbReference type="PANTHER" id="PTHR43747">
    <property type="entry name" value="FAD-BINDING PROTEIN"/>
    <property type="match status" value="1"/>
</dbReference>
<evidence type="ECO:0000313" key="3">
    <source>
        <dbReference type="Proteomes" id="UP001230685"/>
    </source>
</evidence>
<sequence length="511" mass="56798">MAQLKRILIAGGGSAGWMTAAMFARLFKGLYEIVLVESDAIGTVGVGEATIPAIKKFNELLGLDEDDFLRRTQGSFKLGIQFNDWLRPGSSYVHGFGVIGRDLEWLRCHHYWLKMRAEGRAGDFDRYSINTWAALANRFMRPRADMPDSPIGQIAYAFHFDAGLYAALLADYAQARGVVRREGRIVDVAVDGDSGFLSAVTLDDGEVLAADLFIDCSGFRGLLIGQALGIGYEDWSHWLPCDRAVAVPSERSDDFTPYTRSTARPAGWQWRIPLQHRTGNGHVYASRHMDDAEAETILLRHLDAAPVGEPRRLIFTPGRRRAAWVRNCVAVGLSAGFLEPLESTGLHLIQSAILRLVRLMPDAGFDPATIAEYNRQTDFEMERIRDFVILHYKATERGDTPFWRHVRDMDVPDTLARKIALFAANGRIFREDDELFAEESWIQVLIGQGVVPRAPDPLVDVTPPDEIARYLSDVEAVIAKCVALMPNHAAFVARSCAAPPLTPPVPVAARR</sequence>
<name>A0ABT9EIB5_9SPHN</name>
<dbReference type="PANTHER" id="PTHR43747:SF4">
    <property type="entry name" value="FLAVIN-DEPENDENT TRYPTOPHAN HALOGENASE"/>
    <property type="match status" value="1"/>
</dbReference>
<dbReference type="InterPro" id="IPR033856">
    <property type="entry name" value="Trp_halogen"/>
</dbReference>
<keyword evidence="1" id="KW-0472">Membrane</keyword>
<keyword evidence="1" id="KW-1133">Transmembrane helix</keyword>
<protein>
    <submittedName>
        <fullName evidence="2">Tryptophan 7-halogenase</fullName>
    </submittedName>
</protein>
<dbReference type="Gene3D" id="3.50.50.60">
    <property type="entry name" value="FAD/NAD(P)-binding domain"/>
    <property type="match status" value="1"/>
</dbReference>
<dbReference type="RefSeq" id="WP_305172257.1">
    <property type="nucleotide sequence ID" value="NZ_JAUUDS010000001.1"/>
</dbReference>
<evidence type="ECO:0000313" key="2">
    <source>
        <dbReference type="EMBL" id="MDP1026709.1"/>
    </source>
</evidence>
<organism evidence="2 3">
    <name type="scientific">Sphingomonas aurea</name>
    <dbReference type="NCBI Taxonomy" id="3063994"/>
    <lineage>
        <taxon>Bacteria</taxon>
        <taxon>Pseudomonadati</taxon>
        <taxon>Pseudomonadota</taxon>
        <taxon>Alphaproteobacteria</taxon>
        <taxon>Sphingomonadales</taxon>
        <taxon>Sphingomonadaceae</taxon>
        <taxon>Sphingomonas</taxon>
    </lineage>
</organism>
<dbReference type="EMBL" id="JAUUDS010000001">
    <property type="protein sequence ID" value="MDP1026709.1"/>
    <property type="molecule type" value="Genomic_DNA"/>
</dbReference>
<gene>
    <name evidence="2" type="ORF">Q5H91_05765</name>
</gene>
<dbReference type="InterPro" id="IPR050816">
    <property type="entry name" value="Flavin-dep_Halogenase_NPB"/>
</dbReference>
<comment type="caution">
    <text evidence="2">The sequence shown here is derived from an EMBL/GenBank/DDBJ whole genome shotgun (WGS) entry which is preliminary data.</text>
</comment>
<evidence type="ECO:0000256" key="1">
    <source>
        <dbReference type="SAM" id="Phobius"/>
    </source>
</evidence>
<accession>A0ABT9EIB5</accession>
<dbReference type="InterPro" id="IPR036188">
    <property type="entry name" value="FAD/NAD-bd_sf"/>
</dbReference>
<dbReference type="PIRSF" id="PIRSF011396">
    <property type="entry name" value="Trp_halogenase"/>
    <property type="match status" value="1"/>
</dbReference>
<proteinExistence type="predicted"/>
<dbReference type="SUPFAM" id="SSF51905">
    <property type="entry name" value="FAD/NAD(P)-binding domain"/>
    <property type="match status" value="1"/>
</dbReference>
<keyword evidence="1" id="KW-0812">Transmembrane</keyword>
<feature type="transmembrane region" description="Helical" evidence="1">
    <location>
        <begin position="7"/>
        <end position="27"/>
    </location>
</feature>